<dbReference type="RefSeq" id="WP_085441700.1">
    <property type="nucleotide sequence ID" value="NZ_LVJN01000018.1"/>
</dbReference>
<dbReference type="SUPFAM" id="SSF52540">
    <property type="entry name" value="P-loop containing nucleoside triphosphate hydrolases"/>
    <property type="match status" value="1"/>
</dbReference>
<sequence>MSDSPGEGASQLLLNYPLDPDFTFYSLVSGPHNAEAVAALRDPFALGVSSLVIVAEAGLGKTHLLQAAVGAHQARNGRSAGAYLDCAALSAQLAGCDDLEQALSDFLAQQDAGGLIAVDGLERLQLDPALQEATLFLYNALRAGGGVFVGAAQVAPQEMRNLRDDLKSRLLWGPVLNVEQPDESELGAILDKLAADRGVRLSAELRHFLLLRLPRSIGEASAALVRLDRAALKLQRPLTVPLAKQVLEL</sequence>
<proteinExistence type="inferred from homology"/>
<evidence type="ECO:0000259" key="2">
    <source>
        <dbReference type="Pfam" id="PF00308"/>
    </source>
</evidence>
<dbReference type="EMBL" id="LVJN01000018">
    <property type="protein sequence ID" value="OSM05059.1"/>
    <property type="molecule type" value="Genomic_DNA"/>
</dbReference>
<feature type="domain" description="Hda lid" evidence="3">
    <location>
        <begin position="188"/>
        <end position="247"/>
    </location>
</feature>
<name>A0A1Y2K5Z9_9PROT</name>
<dbReference type="Pfam" id="PF22688">
    <property type="entry name" value="Hda_lid"/>
    <property type="match status" value="1"/>
</dbReference>
<organism evidence="4 5">
    <name type="scientific">Magnetofaba australis IT-1</name>
    <dbReference type="NCBI Taxonomy" id="1434232"/>
    <lineage>
        <taxon>Bacteria</taxon>
        <taxon>Pseudomonadati</taxon>
        <taxon>Pseudomonadota</taxon>
        <taxon>Magnetococcia</taxon>
        <taxon>Magnetococcales</taxon>
        <taxon>Magnetococcaceae</taxon>
        <taxon>Magnetofaba</taxon>
    </lineage>
</organism>
<protein>
    <submittedName>
        <fullName evidence="4">Putative regulatory inactivation of DnaA Hda protein</fullName>
    </submittedName>
</protein>
<dbReference type="PANTHER" id="PTHR30050:SF5">
    <property type="entry name" value="DNAA REGULATORY INACTIVATOR HDA"/>
    <property type="match status" value="1"/>
</dbReference>
<dbReference type="Pfam" id="PF00308">
    <property type="entry name" value="Bac_DnaA"/>
    <property type="match status" value="1"/>
</dbReference>
<dbReference type="GO" id="GO:0005886">
    <property type="term" value="C:plasma membrane"/>
    <property type="evidence" value="ECO:0007669"/>
    <property type="project" value="TreeGrafter"/>
</dbReference>
<dbReference type="PANTHER" id="PTHR30050">
    <property type="entry name" value="CHROMOSOMAL REPLICATION INITIATOR PROTEIN DNAA"/>
    <property type="match status" value="1"/>
</dbReference>
<dbReference type="GO" id="GO:0006270">
    <property type="term" value="P:DNA replication initiation"/>
    <property type="evidence" value="ECO:0007669"/>
    <property type="project" value="TreeGrafter"/>
</dbReference>
<dbReference type="InterPro" id="IPR020591">
    <property type="entry name" value="Chromosome_initiator_DnaA-like"/>
</dbReference>
<dbReference type="InterPro" id="IPR055199">
    <property type="entry name" value="Hda_lid"/>
</dbReference>
<evidence type="ECO:0000256" key="1">
    <source>
        <dbReference type="RuleBase" id="RU004227"/>
    </source>
</evidence>
<feature type="domain" description="Chromosomal replication initiator protein DnaA ATPAse" evidence="2">
    <location>
        <begin position="18"/>
        <end position="174"/>
    </location>
</feature>
<dbReference type="Gene3D" id="1.10.8.60">
    <property type="match status" value="1"/>
</dbReference>
<reference evidence="4 5" key="1">
    <citation type="journal article" date="2016" name="BMC Genomics">
        <title>Combined genomic and structural analyses of a cultured magnetotactic bacterium reveals its niche adaptation to a dynamic environment.</title>
        <authorList>
            <person name="Araujo A.C."/>
            <person name="Morillo V."/>
            <person name="Cypriano J."/>
            <person name="Teixeira L.C."/>
            <person name="Leao P."/>
            <person name="Lyra S."/>
            <person name="Almeida L.G."/>
            <person name="Bazylinski D.A."/>
            <person name="Vasconcellos A.T."/>
            <person name="Abreu F."/>
            <person name="Lins U."/>
        </authorList>
    </citation>
    <scope>NUCLEOTIDE SEQUENCE [LARGE SCALE GENOMIC DNA]</scope>
    <source>
        <strain evidence="4 5">IT-1</strain>
    </source>
</reference>
<evidence type="ECO:0000259" key="3">
    <source>
        <dbReference type="Pfam" id="PF22688"/>
    </source>
</evidence>
<keyword evidence="1" id="KW-0235">DNA replication</keyword>
<comment type="similarity">
    <text evidence="1">Belongs to the DnaA family.</text>
</comment>
<dbReference type="GO" id="GO:0003688">
    <property type="term" value="F:DNA replication origin binding"/>
    <property type="evidence" value="ECO:0007669"/>
    <property type="project" value="TreeGrafter"/>
</dbReference>
<dbReference type="Proteomes" id="UP000194003">
    <property type="component" value="Unassembled WGS sequence"/>
</dbReference>
<evidence type="ECO:0000313" key="5">
    <source>
        <dbReference type="Proteomes" id="UP000194003"/>
    </source>
</evidence>
<dbReference type="AlphaFoldDB" id="A0A1Y2K5Z9"/>
<dbReference type="OrthoDB" id="7390113at2"/>
<evidence type="ECO:0000313" key="4">
    <source>
        <dbReference type="EMBL" id="OSM05059.1"/>
    </source>
</evidence>
<accession>A0A1Y2K5Z9</accession>
<dbReference type="InterPro" id="IPR027417">
    <property type="entry name" value="P-loop_NTPase"/>
</dbReference>
<keyword evidence="5" id="KW-1185">Reference proteome</keyword>
<dbReference type="Gene3D" id="3.40.50.300">
    <property type="entry name" value="P-loop containing nucleotide triphosphate hydrolases"/>
    <property type="match status" value="1"/>
</dbReference>
<dbReference type="InterPro" id="IPR013317">
    <property type="entry name" value="DnaA_dom"/>
</dbReference>
<dbReference type="STRING" id="1434232.MAIT1_03194"/>
<dbReference type="PRINTS" id="PR00051">
    <property type="entry name" value="DNAA"/>
</dbReference>
<comment type="caution">
    <text evidence="4">The sequence shown here is derived from an EMBL/GenBank/DDBJ whole genome shotgun (WGS) entry which is preliminary data.</text>
</comment>
<gene>
    <name evidence="4" type="ORF">MAIT1_03194</name>
</gene>